<evidence type="ECO:0000313" key="1">
    <source>
        <dbReference type="EMBL" id="CUT02598.1"/>
    </source>
</evidence>
<reference evidence="1 2" key="1">
    <citation type="submission" date="2015-11" db="EMBL/GenBank/DDBJ databases">
        <authorList>
            <person name="Varghese N."/>
        </authorList>
    </citation>
    <scope>NUCLEOTIDE SEQUENCE [LARGE SCALE GENOMIC DNA]</scope>
    <source>
        <strain evidence="1 2">JGI-24</strain>
    </source>
</reference>
<sequence>MKKLILTLGAILFLTSTVYPCFDTYLFLKRASMVYPFKSLVLELNGEYSINSLRSPQDDSFLSTGSIYYGLWRNFSFQFSIGSDEKARNEFKIDYYAIRGVYNLYSSFMNRYTLDIILEHRGKLGEKNNEFELSLPNIFYVSNFVYVIHPNLSYGFESKDFTLGGHAGAFYTFNEAGLIGLGFEYASVHSSSYAGQRLTKSEYSASLFFGAKIGDKIYLQNEIAKGLANSRDIGFAITTKIIL</sequence>
<dbReference type="Proteomes" id="UP000243065">
    <property type="component" value="Unassembled WGS sequence"/>
</dbReference>
<dbReference type="EMBL" id="CZVU01000052">
    <property type="protein sequence ID" value="CUT02598.1"/>
    <property type="molecule type" value="Genomic_DNA"/>
</dbReference>
<dbReference type="OrthoDB" id="9780286at2"/>
<organism evidence="1 2">
    <name type="scientific">Kryptobacter tengchongensis</name>
    <dbReference type="NCBI Taxonomy" id="1643429"/>
    <lineage>
        <taxon>Bacteria</taxon>
        <taxon>Pseudomonadati</taxon>
        <taxon>Candidatus Kryptoniota</taxon>
        <taxon>Candidatus Kryptobacter</taxon>
    </lineage>
</organism>
<accession>A0A656D840</accession>
<proteinExistence type="predicted"/>
<dbReference type="RefSeq" id="WP_072150528.1">
    <property type="nucleotide sequence ID" value="NZ_CZVU01000052.1"/>
</dbReference>
<dbReference type="AlphaFoldDB" id="A0A656D840"/>
<protein>
    <recommendedName>
        <fullName evidence="3">MetA-pathway of phenol degradation</fullName>
    </recommendedName>
</protein>
<keyword evidence="2" id="KW-1185">Reference proteome</keyword>
<evidence type="ECO:0000313" key="2">
    <source>
        <dbReference type="Proteomes" id="UP000243065"/>
    </source>
</evidence>
<gene>
    <name evidence="1" type="ORF">JGI24_01153</name>
</gene>
<evidence type="ECO:0008006" key="3">
    <source>
        <dbReference type="Google" id="ProtNLM"/>
    </source>
</evidence>
<name>A0A656D840_KRYT1</name>